<dbReference type="Proteomes" id="UP000244016">
    <property type="component" value="Unassembled WGS sequence"/>
</dbReference>
<proteinExistence type="predicted"/>
<evidence type="ECO:0000313" key="2">
    <source>
        <dbReference type="Proteomes" id="UP000244016"/>
    </source>
</evidence>
<comment type="caution">
    <text evidence="1">The sequence shown here is derived from an EMBL/GenBank/DDBJ whole genome shotgun (WGS) entry which is preliminary data.</text>
</comment>
<accession>A0A2T5GAP3</accession>
<protein>
    <submittedName>
        <fullName evidence="1">Uncharacterized protein</fullName>
    </submittedName>
</protein>
<organism evidence="1 2">
    <name type="scientific">Brockia lithotrophica</name>
    <dbReference type="NCBI Taxonomy" id="933949"/>
    <lineage>
        <taxon>Bacteria</taxon>
        <taxon>Bacillati</taxon>
        <taxon>Bacillota</taxon>
        <taxon>Bacilli</taxon>
        <taxon>Bacillales</taxon>
        <taxon>Bacillales Family X. Incertae Sedis</taxon>
        <taxon>Brockia</taxon>
    </lineage>
</organism>
<dbReference type="AlphaFoldDB" id="A0A2T5GAP3"/>
<name>A0A2T5GAP3_9BACL</name>
<evidence type="ECO:0000313" key="1">
    <source>
        <dbReference type="EMBL" id="PTQ53250.1"/>
    </source>
</evidence>
<reference evidence="1 2" key="1">
    <citation type="submission" date="2017-08" db="EMBL/GenBank/DDBJ databases">
        <title>Burning lignite coal seam in the remote Altai Mountains harbors a hydrogen-driven thermophilic microbial community.</title>
        <authorList>
            <person name="Kadnikov V.V."/>
            <person name="Mardanov A.V."/>
            <person name="Ivasenko D."/>
            <person name="Beletsky A.V."/>
            <person name="Karnachuk O.V."/>
            <person name="Ravin N.V."/>
        </authorList>
    </citation>
    <scope>NUCLEOTIDE SEQUENCE [LARGE SCALE GENOMIC DNA]</scope>
    <source>
        <strain evidence="1">AL31</strain>
    </source>
</reference>
<dbReference type="EMBL" id="PEBW01000001">
    <property type="protein sequence ID" value="PTQ53250.1"/>
    <property type="molecule type" value="Genomic_DNA"/>
</dbReference>
<sequence>MGNLADFFRLERAVLGQGDFAGEHGGTSFATYPPVRWDFFGEGR</sequence>
<gene>
    <name evidence="1" type="ORF">BLITH_0330</name>
</gene>